<protein>
    <submittedName>
        <fullName evidence="2">Uncharacterized protein</fullName>
    </submittedName>
</protein>
<evidence type="ECO:0000313" key="2">
    <source>
        <dbReference type="EMBL" id="TVU15074.1"/>
    </source>
</evidence>
<dbReference type="Proteomes" id="UP000324897">
    <property type="component" value="Unassembled WGS sequence"/>
</dbReference>
<organism evidence="2 3">
    <name type="scientific">Eragrostis curvula</name>
    <name type="common">weeping love grass</name>
    <dbReference type="NCBI Taxonomy" id="38414"/>
    <lineage>
        <taxon>Eukaryota</taxon>
        <taxon>Viridiplantae</taxon>
        <taxon>Streptophyta</taxon>
        <taxon>Embryophyta</taxon>
        <taxon>Tracheophyta</taxon>
        <taxon>Spermatophyta</taxon>
        <taxon>Magnoliopsida</taxon>
        <taxon>Liliopsida</taxon>
        <taxon>Poales</taxon>
        <taxon>Poaceae</taxon>
        <taxon>PACMAD clade</taxon>
        <taxon>Chloridoideae</taxon>
        <taxon>Eragrostideae</taxon>
        <taxon>Eragrostidinae</taxon>
        <taxon>Eragrostis</taxon>
    </lineage>
</organism>
<dbReference type="EMBL" id="RWGY01000031">
    <property type="protein sequence ID" value="TVU15074.1"/>
    <property type="molecule type" value="Genomic_DNA"/>
</dbReference>
<dbReference type="Gramene" id="TVU15073">
    <property type="protein sequence ID" value="TVU15073"/>
    <property type="gene ID" value="EJB05_38575"/>
</dbReference>
<gene>
    <name evidence="1" type="ORF">EJB05_38575</name>
    <name evidence="2" type="ORF">EJB05_38576</name>
</gene>
<comment type="caution">
    <text evidence="2">The sequence shown here is derived from an EMBL/GenBank/DDBJ whole genome shotgun (WGS) entry which is preliminary data.</text>
</comment>
<sequence>MAALATLYADNSIGHPCDSTAPVSKSFKNLASTSSSLSSLRFKSRQRAPRCVRRQRLEGGTPIMAGDFARLAHPSRQQQHPFLGFVMPSGSGSWPVWWLRHLRL</sequence>
<evidence type="ECO:0000313" key="3">
    <source>
        <dbReference type="Proteomes" id="UP000324897"/>
    </source>
</evidence>
<proteinExistence type="predicted"/>
<accession>A0A5J9TUM3</accession>
<keyword evidence="3" id="KW-1185">Reference proteome</keyword>
<dbReference type="EMBL" id="RWGY01000031">
    <property type="protein sequence ID" value="TVU15073.1"/>
    <property type="molecule type" value="Genomic_DNA"/>
</dbReference>
<evidence type="ECO:0000313" key="1">
    <source>
        <dbReference type="EMBL" id="TVU15073.1"/>
    </source>
</evidence>
<name>A0A5J9TUM3_9POAL</name>
<reference evidence="2 3" key="1">
    <citation type="journal article" date="2019" name="Sci. Rep.">
        <title>A high-quality genome of Eragrostis curvula grass provides insights into Poaceae evolution and supports new strategies to enhance forage quality.</title>
        <authorList>
            <person name="Carballo J."/>
            <person name="Santos B.A.C.M."/>
            <person name="Zappacosta D."/>
            <person name="Garbus I."/>
            <person name="Selva J.P."/>
            <person name="Gallo C.A."/>
            <person name="Diaz A."/>
            <person name="Albertini E."/>
            <person name="Caccamo M."/>
            <person name="Echenique V."/>
        </authorList>
    </citation>
    <scope>NUCLEOTIDE SEQUENCE [LARGE SCALE GENOMIC DNA]</scope>
    <source>
        <strain evidence="3">cv. Victoria</strain>
        <tissue evidence="2">Leaf</tissue>
    </source>
</reference>
<dbReference type="AlphaFoldDB" id="A0A5J9TUM3"/>
<dbReference type="Gramene" id="TVU15074">
    <property type="protein sequence ID" value="TVU15074"/>
    <property type="gene ID" value="EJB05_38576"/>
</dbReference>